<keyword evidence="1" id="KW-0812">Transmembrane</keyword>
<evidence type="ECO:0000256" key="1">
    <source>
        <dbReference type="SAM" id="Phobius"/>
    </source>
</evidence>
<dbReference type="RefSeq" id="WP_165880929.1">
    <property type="nucleotide sequence ID" value="NZ_JAAOIA010000049.1"/>
</dbReference>
<keyword evidence="1" id="KW-1133">Transmembrane helix</keyword>
<evidence type="ECO:0000313" key="3">
    <source>
        <dbReference type="Proteomes" id="UP001155882"/>
    </source>
</evidence>
<reference evidence="2" key="1">
    <citation type="submission" date="2021-07" db="EMBL/GenBank/DDBJ databases">
        <authorList>
            <person name="Stanton E."/>
        </authorList>
    </citation>
    <scope>NUCLEOTIDE SEQUENCE</scope>
    <source>
        <strain evidence="2">2021EL-01139</strain>
    </source>
</reference>
<gene>
    <name evidence="2" type="ORF">KYI77_21585</name>
</gene>
<dbReference type="AlphaFoldDB" id="A0AAE3CZ18"/>
<keyword evidence="1" id="KW-0472">Membrane</keyword>
<organism evidence="2 3">
    <name type="scientific">Providencia rettgeri</name>
    <dbReference type="NCBI Taxonomy" id="587"/>
    <lineage>
        <taxon>Bacteria</taxon>
        <taxon>Pseudomonadati</taxon>
        <taxon>Pseudomonadota</taxon>
        <taxon>Gammaproteobacteria</taxon>
        <taxon>Enterobacterales</taxon>
        <taxon>Morganellaceae</taxon>
        <taxon>Providencia</taxon>
    </lineage>
</organism>
<comment type="caution">
    <text evidence="2">The sequence shown here is derived from an EMBL/GenBank/DDBJ whole genome shotgun (WGS) entry which is preliminary data.</text>
</comment>
<sequence length="115" mass="12815">MSDIAKELLKIAIKYLIAFIPIFVALFFIYQNSKLEREIKSLNGELSRQSLISDNAYTSISIFDRISGATIDAKQQNTLDAQGAKKDVKTILVGNDCSPVTAPDSLINRMRQYKG</sequence>
<proteinExistence type="predicted"/>
<evidence type="ECO:0008006" key="4">
    <source>
        <dbReference type="Google" id="ProtNLM"/>
    </source>
</evidence>
<name>A0AAE3CZ18_PRORE</name>
<evidence type="ECO:0000313" key="2">
    <source>
        <dbReference type="EMBL" id="MBW3119025.1"/>
    </source>
</evidence>
<accession>A0AAE3CZ18</accession>
<dbReference type="EMBL" id="JAHWLI010000148">
    <property type="protein sequence ID" value="MBW3119025.1"/>
    <property type="molecule type" value="Genomic_DNA"/>
</dbReference>
<feature type="transmembrane region" description="Helical" evidence="1">
    <location>
        <begin position="12"/>
        <end position="30"/>
    </location>
</feature>
<protein>
    <recommendedName>
        <fullName evidence="4">DUF2570 domain-containing protein</fullName>
    </recommendedName>
</protein>
<dbReference type="Proteomes" id="UP001155882">
    <property type="component" value="Unassembled WGS sequence"/>
</dbReference>